<evidence type="ECO:0000313" key="4">
    <source>
        <dbReference type="Proteomes" id="UP000016927"/>
    </source>
</evidence>
<proteinExistence type="predicted"/>
<organism evidence="3 4">
    <name type="scientific">Nosema bombycis (strain CQ1 / CVCC 102059)</name>
    <name type="common">Microsporidian parasite</name>
    <name type="synonym">Pebrine of silkworm</name>
    <dbReference type="NCBI Taxonomy" id="578461"/>
    <lineage>
        <taxon>Eukaryota</taxon>
        <taxon>Fungi</taxon>
        <taxon>Fungi incertae sedis</taxon>
        <taxon>Microsporidia</taxon>
        <taxon>Nosematidae</taxon>
        <taxon>Nosema</taxon>
    </lineage>
</organism>
<keyword evidence="4" id="KW-1185">Reference proteome</keyword>
<feature type="transmembrane region" description="Helical" evidence="1">
    <location>
        <begin position="50"/>
        <end position="69"/>
    </location>
</feature>
<evidence type="ECO:0000313" key="3">
    <source>
        <dbReference type="EMBL" id="EOB13329.1"/>
    </source>
</evidence>
<keyword evidence="1" id="KW-1133">Transmembrane helix</keyword>
<evidence type="ECO:0000256" key="2">
    <source>
        <dbReference type="SAM" id="SignalP"/>
    </source>
</evidence>
<accession>R0M5R6</accession>
<evidence type="ECO:0000256" key="1">
    <source>
        <dbReference type="SAM" id="Phobius"/>
    </source>
</evidence>
<dbReference type="HOGENOM" id="CLU_2483935_0_0_1"/>
<dbReference type="Proteomes" id="UP000016927">
    <property type="component" value="Unassembled WGS sequence"/>
</dbReference>
<dbReference type="EMBL" id="KB908989">
    <property type="protein sequence ID" value="EOB13329.1"/>
    <property type="molecule type" value="Genomic_DNA"/>
</dbReference>
<feature type="chain" id="PRO_5004343967" evidence="2">
    <location>
        <begin position="20"/>
        <end position="87"/>
    </location>
</feature>
<reference evidence="3 4" key="1">
    <citation type="journal article" date="2013" name="BMC Genomics">
        <title>Comparative genomics of parasitic silkworm microsporidia reveal an association between genome expansion and host adaptation.</title>
        <authorList>
            <person name="Pan G."/>
            <person name="Xu J."/>
            <person name="Li T."/>
            <person name="Xia Q."/>
            <person name="Liu S.L."/>
            <person name="Zhang G."/>
            <person name="Li S."/>
            <person name="Li C."/>
            <person name="Liu H."/>
            <person name="Yang L."/>
            <person name="Liu T."/>
            <person name="Zhang X."/>
            <person name="Wu Z."/>
            <person name="Fan W."/>
            <person name="Dang X."/>
            <person name="Xiang H."/>
            <person name="Tao M."/>
            <person name="Li Y."/>
            <person name="Hu J."/>
            <person name="Li Z."/>
            <person name="Lin L."/>
            <person name="Luo J."/>
            <person name="Geng L."/>
            <person name="Wang L."/>
            <person name="Long M."/>
            <person name="Wan Y."/>
            <person name="He N."/>
            <person name="Zhang Z."/>
            <person name="Lu C."/>
            <person name="Keeling P.J."/>
            <person name="Wang J."/>
            <person name="Xiang Z."/>
            <person name="Zhou Z."/>
        </authorList>
    </citation>
    <scope>NUCLEOTIDE SEQUENCE [LARGE SCALE GENOMIC DNA]</scope>
    <source>
        <strain evidence="4">CQ1 / CVCC 102059</strain>
    </source>
</reference>
<protein>
    <submittedName>
        <fullName evidence="3">Uncharacterized protein</fullName>
    </submittedName>
</protein>
<dbReference type="VEuPathDB" id="MicrosporidiaDB:NBO_81g0022"/>
<feature type="signal peptide" evidence="2">
    <location>
        <begin position="1"/>
        <end position="19"/>
    </location>
</feature>
<keyword evidence="1" id="KW-0472">Membrane</keyword>
<keyword evidence="2" id="KW-0732">Signal</keyword>
<gene>
    <name evidence="3" type="ORF">NBO_81g0022</name>
</gene>
<sequence>MFLFFLIRLILIFGNEVNTREERQASKKLFELSLEDVEENNLNHDGCWGFLYEFVFPVMALMILIYCLISEKVSNWWKRIWEKIKNK</sequence>
<name>R0M5R6_NOSB1</name>
<keyword evidence="1" id="KW-0812">Transmembrane</keyword>
<dbReference type="AlphaFoldDB" id="R0M5R6"/>